<name>A0A163C3T6_9FLAO</name>
<evidence type="ECO:0000256" key="8">
    <source>
        <dbReference type="PROSITE-ProRule" id="PRU00742"/>
    </source>
</evidence>
<keyword evidence="3 5" id="KW-0369">Histidine metabolism</keyword>
<evidence type="ECO:0000313" key="9">
    <source>
        <dbReference type="EMBL" id="KZS42031.1"/>
    </source>
</evidence>
<evidence type="ECO:0000256" key="4">
    <source>
        <dbReference type="ARBA" id="ARBA00023211"/>
    </source>
</evidence>
<evidence type="ECO:0000256" key="6">
    <source>
        <dbReference type="NCBIfam" id="TIGR01227"/>
    </source>
</evidence>
<dbReference type="STRING" id="1642818.AWE51_00905"/>
<evidence type="ECO:0000256" key="7">
    <source>
        <dbReference type="PIRSR" id="PIRSR036979-1"/>
    </source>
</evidence>
<keyword evidence="1 5" id="KW-0479">Metal-binding</keyword>
<accession>A0A163C3T6</accession>
<dbReference type="PRINTS" id="PR00116">
    <property type="entry name" value="ARGINASE"/>
</dbReference>
<dbReference type="InterPro" id="IPR023696">
    <property type="entry name" value="Ureohydrolase_dom_sf"/>
</dbReference>
<keyword evidence="2 5" id="KW-0378">Hydrolase</keyword>
<evidence type="ECO:0000256" key="5">
    <source>
        <dbReference type="HAMAP-Rule" id="MF_00737"/>
    </source>
</evidence>
<dbReference type="SUPFAM" id="SSF52768">
    <property type="entry name" value="Arginase/deacetylase"/>
    <property type="match status" value="1"/>
</dbReference>
<proteinExistence type="inferred from homology"/>
<feature type="binding site" evidence="5">
    <location>
        <position position="245"/>
    </location>
    <ligand>
        <name>Mn(2+)</name>
        <dbReference type="ChEBI" id="CHEBI:29035"/>
        <label>2</label>
    </ligand>
</feature>
<dbReference type="EMBL" id="LQRT01000002">
    <property type="protein sequence ID" value="KZS42031.1"/>
    <property type="molecule type" value="Genomic_DNA"/>
</dbReference>
<dbReference type="PIRSF" id="PIRSF036979">
    <property type="entry name" value="Arginase"/>
    <property type="match status" value="1"/>
</dbReference>
<evidence type="ECO:0000313" key="10">
    <source>
        <dbReference type="Proteomes" id="UP000076715"/>
    </source>
</evidence>
<dbReference type="GO" id="GO:0019556">
    <property type="term" value="P:L-histidine catabolic process to glutamate and formamide"/>
    <property type="evidence" value="ECO:0007669"/>
    <property type="project" value="UniProtKB-UniRule"/>
</dbReference>
<feature type="binding site" evidence="5">
    <location>
        <position position="159"/>
    </location>
    <ligand>
        <name>Mn(2+)</name>
        <dbReference type="ChEBI" id="CHEBI:29035"/>
        <label>2</label>
    </ligand>
</feature>
<dbReference type="PROSITE" id="PS51409">
    <property type="entry name" value="ARGINASE_2"/>
    <property type="match status" value="1"/>
</dbReference>
<dbReference type="Gene3D" id="3.40.800.10">
    <property type="entry name" value="Ureohydrolase domain"/>
    <property type="match status" value="1"/>
</dbReference>
<dbReference type="GO" id="GO:0050415">
    <property type="term" value="F:formimidoylglutamase activity"/>
    <property type="evidence" value="ECO:0007669"/>
    <property type="project" value="UniProtKB-UniRule"/>
</dbReference>
<dbReference type="PANTHER" id="PTHR11358">
    <property type="entry name" value="ARGINASE/AGMATINASE"/>
    <property type="match status" value="1"/>
</dbReference>
<protein>
    <recommendedName>
        <fullName evidence="5 6">Formimidoylglutamase</fullName>
        <ecNumber evidence="5 6">3.5.3.8</ecNumber>
    </recommendedName>
    <alternativeName>
        <fullName evidence="5">Formiminoglutamase</fullName>
    </alternativeName>
    <alternativeName>
        <fullName evidence="5">Formiminoglutamate hydrolase</fullName>
    </alternativeName>
</protein>
<dbReference type="NCBIfam" id="TIGR01227">
    <property type="entry name" value="hutG"/>
    <property type="match status" value="1"/>
</dbReference>
<comment type="cofactor">
    <cofactor evidence="5 7">
        <name>Mn(2+)</name>
        <dbReference type="ChEBI" id="CHEBI:29035"/>
    </cofactor>
    <text evidence="5 7">Binds 2 manganese ions per subunit.</text>
</comment>
<dbReference type="GO" id="GO:0019557">
    <property type="term" value="P:L-histidine catabolic process to glutamate and formate"/>
    <property type="evidence" value="ECO:0007669"/>
    <property type="project" value="UniProtKB-UniPathway"/>
</dbReference>
<evidence type="ECO:0000256" key="1">
    <source>
        <dbReference type="ARBA" id="ARBA00022723"/>
    </source>
</evidence>
<comment type="similarity">
    <text evidence="5 8">Belongs to the arginase family.</text>
</comment>
<keyword evidence="4 5" id="KW-0464">Manganese</keyword>
<comment type="function">
    <text evidence="5">Catalyzes the conversion of N-formimidoyl-L-glutamate to L-glutamate and formamide.</text>
</comment>
<dbReference type="UniPathway" id="UPA00379">
    <property type="reaction ID" value="UER00552"/>
</dbReference>
<reference evidence="9 10" key="1">
    <citation type="submission" date="2016-01" db="EMBL/GenBank/DDBJ databases">
        <title>The draft genome sequence of Aquimarina sp. RZW4-3-2.</title>
        <authorList>
            <person name="Wang Y."/>
        </authorList>
    </citation>
    <scope>NUCLEOTIDE SEQUENCE [LARGE SCALE GENOMIC DNA]</scope>
    <source>
        <strain evidence="9 10">RZW4-3-2</strain>
    </source>
</reference>
<dbReference type="GO" id="GO:0033389">
    <property type="term" value="P:putrescine biosynthetic process from arginine, via agmatine"/>
    <property type="evidence" value="ECO:0007669"/>
    <property type="project" value="TreeGrafter"/>
</dbReference>
<evidence type="ECO:0000256" key="3">
    <source>
        <dbReference type="ARBA" id="ARBA00022808"/>
    </source>
</evidence>
<dbReference type="AlphaFoldDB" id="A0A163C3T6"/>
<dbReference type="Proteomes" id="UP000076715">
    <property type="component" value="Unassembled WGS sequence"/>
</dbReference>
<feature type="binding site" evidence="5">
    <location>
        <position position="247"/>
    </location>
    <ligand>
        <name>Mn(2+)</name>
        <dbReference type="ChEBI" id="CHEBI:29035"/>
        <label>2</label>
    </ligand>
</feature>
<dbReference type="CDD" id="cd09988">
    <property type="entry name" value="Formimidoylglutamase"/>
    <property type="match status" value="1"/>
</dbReference>
<feature type="binding site" evidence="5 7">
    <location>
        <position position="245"/>
    </location>
    <ligand>
        <name>Mn(2+)</name>
        <dbReference type="ChEBI" id="CHEBI:29035"/>
        <label>1</label>
    </ligand>
</feature>
<dbReference type="EC" id="3.5.3.8" evidence="5 6"/>
<dbReference type="RefSeq" id="WP_066309024.1">
    <property type="nucleotide sequence ID" value="NZ_LQRT01000002.1"/>
</dbReference>
<dbReference type="InterPro" id="IPR006035">
    <property type="entry name" value="Ureohydrolase"/>
</dbReference>
<keyword evidence="10" id="KW-1185">Reference proteome</keyword>
<organism evidence="9 10">
    <name type="scientific">Aquimarina aggregata</name>
    <dbReference type="NCBI Taxonomy" id="1642818"/>
    <lineage>
        <taxon>Bacteria</taxon>
        <taxon>Pseudomonadati</taxon>
        <taxon>Bacteroidota</taxon>
        <taxon>Flavobacteriia</taxon>
        <taxon>Flavobacteriales</taxon>
        <taxon>Flavobacteriaceae</taxon>
        <taxon>Aquimarina</taxon>
    </lineage>
</organism>
<feature type="binding site" evidence="7">
    <location>
        <position position="159"/>
    </location>
    <ligand>
        <name>Mn(2+)</name>
        <dbReference type="ChEBI" id="CHEBI:29035"/>
        <label>1</label>
    </ligand>
</feature>
<evidence type="ECO:0000256" key="2">
    <source>
        <dbReference type="ARBA" id="ARBA00022801"/>
    </source>
</evidence>
<feature type="binding site" evidence="5 7">
    <location>
        <position position="157"/>
    </location>
    <ligand>
        <name>Mn(2+)</name>
        <dbReference type="ChEBI" id="CHEBI:29035"/>
        <label>1</label>
    </ligand>
</feature>
<dbReference type="Pfam" id="PF00491">
    <property type="entry name" value="Arginase"/>
    <property type="match status" value="1"/>
</dbReference>
<dbReference type="HAMAP" id="MF_00737">
    <property type="entry name" value="Formimidoylglutam"/>
    <property type="match status" value="1"/>
</dbReference>
<sequence>MKIENYQKPNTKLWTGRISKDKMYLHEKIQCIPLDIKPLKISKEKTFAFLGYQCDEGVLRNQGRIGAFKGPDMIRKMLAPLANHFTDQVELLDVGNIICPTGDLEKTQQETSITIANLLKHQIFPIILGGGHDLAYAHYSGIKRQLPHQTIGIINLDAHFDLRKKVNSANSGTPFYQIASETNNFNYLCLGIQKAANNKELYKTANILNVQYVENTEFTIGNKKEIDLILKKFIESVDYLYLTIDLDGFSSSVAPGVSAPSPTGFLVDIAMDSIHTVCKSNKLISVDIVELNPKYDIDNCTAKLAARLIYNIISFI</sequence>
<dbReference type="GO" id="GO:0030145">
    <property type="term" value="F:manganese ion binding"/>
    <property type="evidence" value="ECO:0007669"/>
    <property type="project" value="UniProtKB-UniRule"/>
</dbReference>
<dbReference type="GO" id="GO:0008783">
    <property type="term" value="F:agmatinase activity"/>
    <property type="evidence" value="ECO:0007669"/>
    <property type="project" value="TreeGrafter"/>
</dbReference>
<dbReference type="InterPro" id="IPR005923">
    <property type="entry name" value="HutG"/>
</dbReference>
<gene>
    <name evidence="5" type="primary">hutG</name>
    <name evidence="9" type="ORF">AWE51_00905</name>
</gene>
<feature type="binding site" evidence="7">
    <location>
        <position position="247"/>
    </location>
    <ligand>
        <name>Mn(2+)</name>
        <dbReference type="ChEBI" id="CHEBI:29035"/>
        <label>1</label>
    </ligand>
</feature>
<comment type="caution">
    <text evidence="9">The sequence shown here is derived from an EMBL/GenBank/DDBJ whole genome shotgun (WGS) entry which is preliminary data.</text>
</comment>
<feature type="binding site" evidence="5">
    <location>
        <position position="157"/>
    </location>
    <ligand>
        <name>Mn(2+)</name>
        <dbReference type="ChEBI" id="CHEBI:29035"/>
        <label>2</label>
    </ligand>
</feature>
<dbReference type="PANTHER" id="PTHR11358:SF35">
    <property type="entry name" value="FORMIMIDOYLGLUTAMASE"/>
    <property type="match status" value="1"/>
</dbReference>
<comment type="catalytic activity">
    <reaction evidence="5">
        <text>N-formimidoyl-L-glutamate + H2O = formamide + L-glutamate</text>
        <dbReference type="Rhea" id="RHEA:22492"/>
        <dbReference type="ChEBI" id="CHEBI:15377"/>
        <dbReference type="ChEBI" id="CHEBI:16397"/>
        <dbReference type="ChEBI" id="CHEBI:29985"/>
        <dbReference type="ChEBI" id="CHEBI:58928"/>
        <dbReference type="EC" id="3.5.3.8"/>
    </reaction>
</comment>
<feature type="binding site" evidence="5 7">
    <location>
        <position position="132"/>
    </location>
    <ligand>
        <name>Mn(2+)</name>
        <dbReference type="ChEBI" id="CHEBI:29035"/>
        <label>1</label>
    </ligand>
</feature>
<comment type="pathway">
    <text evidence="5">Amino-acid degradation; L-histidine degradation into L-glutamate; L-glutamate from N-formimidoyl-L-glutamate (hydrolase route): step 1/1.</text>
</comment>
<feature type="binding site" evidence="5 7">
    <location>
        <position position="161"/>
    </location>
    <ligand>
        <name>Mn(2+)</name>
        <dbReference type="ChEBI" id="CHEBI:29035"/>
        <label>1</label>
    </ligand>
</feature>